<dbReference type="NCBIfam" id="TIGR00116">
    <property type="entry name" value="tsf"/>
    <property type="match status" value="1"/>
</dbReference>
<comment type="subcellular location">
    <subcellularLocation>
        <location evidence="5">Cytoplasm</location>
    </subcellularLocation>
</comment>
<proteinExistence type="inferred from homology"/>
<name>A0A1G1Z1I4_9BACT</name>
<evidence type="ECO:0000256" key="4">
    <source>
        <dbReference type="ARBA" id="ARBA00022917"/>
    </source>
</evidence>
<accession>A0A1G1Z1I4</accession>
<evidence type="ECO:0000313" key="7">
    <source>
        <dbReference type="EMBL" id="OGY58384.1"/>
    </source>
</evidence>
<evidence type="ECO:0000256" key="2">
    <source>
        <dbReference type="ARBA" id="ARBA00016956"/>
    </source>
</evidence>
<sequence>MTKASDVQKLREVTGAGIMDCKKALEDTKGDFDKATTLIRERGLVKAETKKERAANSGIIESYVHNDRVGVLLEIHSETDFVAKSDPFRALSHNIAMQIAAMDPADVETLLKQEFIKDSSRSIEELIKEAISKVGENIKVEKFIRYQV</sequence>
<feature type="domain" description="Translation elongation factor EFTs/EF1B dimerisation" evidence="6">
    <location>
        <begin position="70"/>
        <end position="147"/>
    </location>
</feature>
<dbReference type="InterPro" id="IPR036402">
    <property type="entry name" value="EF-Ts_dimer_sf"/>
</dbReference>
<evidence type="ECO:0000259" key="6">
    <source>
        <dbReference type="Pfam" id="PF00889"/>
    </source>
</evidence>
<dbReference type="PANTHER" id="PTHR11741:SF0">
    <property type="entry name" value="ELONGATION FACTOR TS, MITOCHONDRIAL"/>
    <property type="match status" value="1"/>
</dbReference>
<evidence type="ECO:0000313" key="8">
    <source>
        <dbReference type="Proteomes" id="UP000178259"/>
    </source>
</evidence>
<dbReference type="AlphaFoldDB" id="A0A1G1Z1I4"/>
<reference evidence="7 8" key="1">
    <citation type="journal article" date="2016" name="Nat. Commun.">
        <title>Thousands of microbial genomes shed light on interconnected biogeochemical processes in an aquifer system.</title>
        <authorList>
            <person name="Anantharaman K."/>
            <person name="Brown C.T."/>
            <person name="Hug L.A."/>
            <person name="Sharon I."/>
            <person name="Castelle C.J."/>
            <person name="Probst A.J."/>
            <person name="Thomas B.C."/>
            <person name="Singh A."/>
            <person name="Wilkins M.J."/>
            <person name="Karaoz U."/>
            <person name="Brodie E.L."/>
            <person name="Williams K.H."/>
            <person name="Hubbard S.S."/>
            <person name="Banfield J.F."/>
        </authorList>
    </citation>
    <scope>NUCLEOTIDE SEQUENCE [LARGE SCALE GENOMIC DNA]</scope>
</reference>
<dbReference type="SUPFAM" id="SSF54713">
    <property type="entry name" value="Elongation factor Ts (EF-Ts), dimerisation domain"/>
    <property type="match status" value="1"/>
</dbReference>
<dbReference type="FunFam" id="1.10.8.10:FF:000001">
    <property type="entry name" value="Elongation factor Ts"/>
    <property type="match status" value="1"/>
</dbReference>
<gene>
    <name evidence="5" type="primary">tsf</name>
    <name evidence="7" type="ORF">A3E61_00870</name>
</gene>
<dbReference type="InterPro" id="IPR018101">
    <property type="entry name" value="Transl_elong_Ts_CS"/>
</dbReference>
<protein>
    <recommendedName>
        <fullName evidence="2 5">Elongation factor Ts</fullName>
        <shortName evidence="5">EF-Ts</shortName>
    </recommendedName>
</protein>
<dbReference type="GO" id="GO:0005737">
    <property type="term" value="C:cytoplasm"/>
    <property type="evidence" value="ECO:0007669"/>
    <property type="project" value="UniProtKB-SubCell"/>
</dbReference>
<dbReference type="InterPro" id="IPR014039">
    <property type="entry name" value="Transl_elong_EFTs/EF1B_dimer"/>
</dbReference>
<comment type="function">
    <text evidence="5">Associates with the EF-Tu.GDP complex and induces the exchange of GDP to GTP. It remains bound to the aminoacyl-tRNA.EF-Tu.GTP complex up to the GTP hydrolysis stage on the ribosome.</text>
</comment>
<dbReference type="PANTHER" id="PTHR11741">
    <property type="entry name" value="ELONGATION FACTOR TS"/>
    <property type="match status" value="1"/>
</dbReference>
<comment type="similarity">
    <text evidence="1 5">Belongs to the EF-Ts family.</text>
</comment>
<comment type="caution">
    <text evidence="7">The sequence shown here is derived from an EMBL/GenBank/DDBJ whole genome shotgun (WGS) entry which is preliminary data.</text>
</comment>
<dbReference type="CDD" id="cd14275">
    <property type="entry name" value="UBA_EF-Ts"/>
    <property type="match status" value="1"/>
</dbReference>
<evidence type="ECO:0000256" key="5">
    <source>
        <dbReference type="HAMAP-Rule" id="MF_00050"/>
    </source>
</evidence>
<keyword evidence="4 5" id="KW-0648">Protein biosynthesis</keyword>
<dbReference type="Gene3D" id="1.10.8.10">
    <property type="entry name" value="DNA helicase RuvA subunit, C-terminal domain"/>
    <property type="match status" value="1"/>
</dbReference>
<dbReference type="InterPro" id="IPR009060">
    <property type="entry name" value="UBA-like_sf"/>
</dbReference>
<dbReference type="EMBL" id="MHIW01000029">
    <property type="protein sequence ID" value="OGY58384.1"/>
    <property type="molecule type" value="Genomic_DNA"/>
</dbReference>
<organism evidence="7 8">
    <name type="scientific">Candidatus Colwellbacteria bacterium RIFCSPHIGHO2_12_FULL_43_12</name>
    <dbReference type="NCBI Taxonomy" id="1797688"/>
    <lineage>
        <taxon>Bacteria</taxon>
        <taxon>Candidatus Colwelliibacteriota</taxon>
    </lineage>
</organism>
<evidence type="ECO:0000256" key="3">
    <source>
        <dbReference type="ARBA" id="ARBA00022768"/>
    </source>
</evidence>
<dbReference type="Proteomes" id="UP000178259">
    <property type="component" value="Unassembled WGS sequence"/>
</dbReference>
<dbReference type="HAMAP" id="MF_00050">
    <property type="entry name" value="EF_Ts"/>
    <property type="match status" value="1"/>
</dbReference>
<keyword evidence="3 5" id="KW-0251">Elongation factor</keyword>
<dbReference type="InterPro" id="IPR001816">
    <property type="entry name" value="Transl_elong_EFTs/EF1B"/>
</dbReference>
<dbReference type="PROSITE" id="PS01126">
    <property type="entry name" value="EF_TS_1"/>
    <property type="match status" value="1"/>
</dbReference>
<dbReference type="SUPFAM" id="SSF46934">
    <property type="entry name" value="UBA-like"/>
    <property type="match status" value="1"/>
</dbReference>
<dbReference type="Pfam" id="PF00889">
    <property type="entry name" value="EF_TS"/>
    <property type="match status" value="1"/>
</dbReference>
<keyword evidence="5" id="KW-0963">Cytoplasm</keyword>
<dbReference type="Gene3D" id="3.30.479.20">
    <property type="entry name" value="Elongation factor Ts, dimerisation domain"/>
    <property type="match status" value="1"/>
</dbReference>
<evidence type="ECO:0000256" key="1">
    <source>
        <dbReference type="ARBA" id="ARBA00005532"/>
    </source>
</evidence>
<feature type="region of interest" description="Involved in Mg(2+) ion dislocation from EF-Tu" evidence="5">
    <location>
        <begin position="79"/>
        <end position="82"/>
    </location>
</feature>
<dbReference type="GO" id="GO:0003746">
    <property type="term" value="F:translation elongation factor activity"/>
    <property type="evidence" value="ECO:0007669"/>
    <property type="project" value="UniProtKB-UniRule"/>
</dbReference>